<dbReference type="AlphaFoldDB" id="A0A3Q0KL13"/>
<keyword evidence="2" id="KW-1185">Reference proteome</keyword>
<evidence type="ECO:0000313" key="3">
    <source>
        <dbReference type="WBParaSite" id="Smp_126290.1"/>
    </source>
</evidence>
<feature type="region of interest" description="Disordered" evidence="1">
    <location>
        <begin position="36"/>
        <end position="84"/>
    </location>
</feature>
<proteinExistence type="predicted"/>
<dbReference type="Proteomes" id="UP000008854">
    <property type="component" value="Unassembled WGS sequence"/>
</dbReference>
<dbReference type="InParanoid" id="A0A3Q0KL13"/>
<reference evidence="3" key="2">
    <citation type="submission" date="2018-12" db="UniProtKB">
        <authorList>
            <consortium name="WormBaseParasite"/>
        </authorList>
    </citation>
    <scope>IDENTIFICATION</scope>
    <source>
        <strain evidence="3">Puerto Rican</strain>
    </source>
</reference>
<protein>
    <submittedName>
        <fullName evidence="3">C2H2-type domain-containing protein</fullName>
    </submittedName>
</protein>
<organism evidence="2 3">
    <name type="scientific">Schistosoma mansoni</name>
    <name type="common">Blood fluke</name>
    <dbReference type="NCBI Taxonomy" id="6183"/>
    <lineage>
        <taxon>Eukaryota</taxon>
        <taxon>Metazoa</taxon>
        <taxon>Spiralia</taxon>
        <taxon>Lophotrochozoa</taxon>
        <taxon>Platyhelminthes</taxon>
        <taxon>Trematoda</taxon>
        <taxon>Digenea</taxon>
        <taxon>Strigeidida</taxon>
        <taxon>Schistosomatoidea</taxon>
        <taxon>Schistosomatidae</taxon>
        <taxon>Schistosoma</taxon>
    </lineage>
</organism>
<feature type="compositionally biased region" description="Polar residues" evidence="1">
    <location>
        <begin position="39"/>
        <end position="84"/>
    </location>
</feature>
<evidence type="ECO:0000313" key="2">
    <source>
        <dbReference type="Proteomes" id="UP000008854"/>
    </source>
</evidence>
<reference evidence="2" key="1">
    <citation type="journal article" date="2012" name="PLoS Negl. Trop. Dis.">
        <title>A systematically improved high quality genome and transcriptome of the human blood fluke Schistosoma mansoni.</title>
        <authorList>
            <person name="Protasio A.V."/>
            <person name="Tsai I.J."/>
            <person name="Babbage A."/>
            <person name="Nichol S."/>
            <person name="Hunt M."/>
            <person name="Aslett M.A."/>
            <person name="De Silva N."/>
            <person name="Velarde G.S."/>
            <person name="Anderson T.J."/>
            <person name="Clark R.C."/>
            <person name="Davidson C."/>
            <person name="Dillon G.P."/>
            <person name="Holroyd N.E."/>
            <person name="LoVerde P.T."/>
            <person name="Lloyd C."/>
            <person name="McQuillan J."/>
            <person name="Oliveira G."/>
            <person name="Otto T.D."/>
            <person name="Parker-Manuel S.J."/>
            <person name="Quail M.A."/>
            <person name="Wilson R.A."/>
            <person name="Zerlotini A."/>
            <person name="Dunne D.W."/>
            <person name="Berriman M."/>
        </authorList>
    </citation>
    <scope>NUCLEOTIDE SEQUENCE [LARGE SCALE GENOMIC DNA]</scope>
    <source>
        <strain evidence="2">Puerto Rican</strain>
    </source>
</reference>
<dbReference type="WBParaSite" id="Smp_126290.1">
    <property type="protein sequence ID" value="Smp_126290.1"/>
    <property type="gene ID" value="Smp_126290"/>
</dbReference>
<name>A0A3Q0KL13_SCHMA</name>
<evidence type="ECO:0000256" key="1">
    <source>
        <dbReference type="SAM" id="MobiDB-lite"/>
    </source>
</evidence>
<accession>A0A3Q0KL13</accession>
<sequence>MAIINSLYLYCTGWKATQQTYQYCRNPLHHHKKLFNPRQRGSNSVRLLSGPNAKSNNRSIYGCNMRNNSHTDNTGNSKKSKTVNSSYSTSIMNCEQDSFRDIKLCSNYSENTKFGLMKIIRTCNLMSFLLNEKQMCSKHFELIKLFIEQLQTIIEHLEKDIDNTLKNLVNFSIDIFSEKIVTKGSKYLKTIINCSECNEKSFIDSPLMKHFNNESFSTEHCDHYYNSTKLGQSKSQNHTLDDNKIKSSSNCRTNRFWSHLLSHTKIDCHQMADVTYSDTSFQFYPTKCVLESISSLSSDSCSLPLFCSTNYLSSSSSSSSSSSLLSPLSSPHTYSTCTSVSNNSVKSPEEETVEKLNFKQIATYHCQTLNDLNRNVRLENKQINDRLFMYHPINVNDEEYKKQNSSLKKSVGEQKIPLCLFHSKCHMRDSPVHGYSQQYLQRNKQSEIENCNINLNEIYPHSVSRRPSVRDILNQRKNDHTLCEKKQQQDKQQIHLFDQSSKNYTDDNIAKSIKTNFYISNGHINCHHSNLCFSHSDYLFSENNLNMGVVPPPNLNPFAS</sequence>